<reference evidence="1 2" key="1">
    <citation type="journal article" date="2023" name="IMA Fungus">
        <title>Comparative genomic study of the Penicillium genus elucidates a diverse pangenome and 15 lateral gene transfer events.</title>
        <authorList>
            <person name="Petersen C."/>
            <person name="Sorensen T."/>
            <person name="Nielsen M.R."/>
            <person name="Sondergaard T.E."/>
            <person name="Sorensen J.L."/>
            <person name="Fitzpatrick D.A."/>
            <person name="Frisvad J.C."/>
            <person name="Nielsen K.L."/>
        </authorList>
    </citation>
    <scope>NUCLEOTIDE SEQUENCE [LARGE SCALE GENOMIC DNA]</scope>
    <source>
        <strain evidence="1 2">IBT 35679</strain>
    </source>
</reference>
<evidence type="ECO:0000313" key="1">
    <source>
        <dbReference type="EMBL" id="KAJ5532037.1"/>
    </source>
</evidence>
<name>A0AAD6GBG1_9EURO</name>
<dbReference type="EMBL" id="JAQIZZ010000007">
    <property type="protein sequence ID" value="KAJ5532037.1"/>
    <property type="molecule type" value="Genomic_DNA"/>
</dbReference>
<organism evidence="1 2">
    <name type="scientific">Penicillium frequentans</name>
    <dbReference type="NCBI Taxonomy" id="3151616"/>
    <lineage>
        <taxon>Eukaryota</taxon>
        <taxon>Fungi</taxon>
        <taxon>Dikarya</taxon>
        <taxon>Ascomycota</taxon>
        <taxon>Pezizomycotina</taxon>
        <taxon>Eurotiomycetes</taxon>
        <taxon>Eurotiomycetidae</taxon>
        <taxon>Eurotiales</taxon>
        <taxon>Aspergillaceae</taxon>
        <taxon>Penicillium</taxon>
    </lineage>
</organism>
<evidence type="ECO:0000313" key="2">
    <source>
        <dbReference type="Proteomes" id="UP001220324"/>
    </source>
</evidence>
<protein>
    <submittedName>
        <fullName evidence="1">Uncharacterized protein</fullName>
    </submittedName>
</protein>
<comment type="caution">
    <text evidence="1">The sequence shown here is derived from an EMBL/GenBank/DDBJ whole genome shotgun (WGS) entry which is preliminary data.</text>
</comment>
<gene>
    <name evidence="1" type="ORF">N7494_008589</name>
</gene>
<keyword evidence="2" id="KW-1185">Reference proteome</keyword>
<accession>A0AAD6GBG1</accession>
<dbReference type="AlphaFoldDB" id="A0AAD6GBG1"/>
<proteinExistence type="predicted"/>
<dbReference type="Proteomes" id="UP001220324">
    <property type="component" value="Unassembled WGS sequence"/>
</dbReference>
<sequence length="193" mass="21509">MRPSTRLARQYSITHSLFRHDYEILSDGNHMFHVDNSHLTPGKPDLTFHEGPDTKSPIVGVCKYRHFSSDAIVGLGDPSRPSMSWEHLSRESIFSSRYSFRAKVNDRTCTFTWRRTHSMKGGTLELVQEATHDLIAKFSSGTTFSKKAGQLEIYKCYSDQFALLVLITGLALREKLRRRSNSAAGAAGAGGGA</sequence>